<dbReference type="InterPro" id="IPR050211">
    <property type="entry name" value="FOX_domain-containing"/>
</dbReference>
<dbReference type="PRINTS" id="PR00053">
    <property type="entry name" value="FORKHEAD"/>
</dbReference>
<keyword evidence="3 4" id="KW-0539">Nucleus</keyword>
<dbReference type="PROSITE" id="PS00658">
    <property type="entry name" value="FORK_HEAD_2"/>
    <property type="match status" value="1"/>
</dbReference>
<feature type="compositionally biased region" description="Polar residues" evidence="5">
    <location>
        <begin position="121"/>
        <end position="131"/>
    </location>
</feature>
<feature type="domain" description="Fork-head" evidence="6">
    <location>
        <begin position="199"/>
        <end position="293"/>
    </location>
</feature>
<dbReference type="InterPro" id="IPR001766">
    <property type="entry name" value="Fork_head_dom"/>
</dbReference>
<feature type="compositionally biased region" description="Low complexity" evidence="5">
    <location>
        <begin position="367"/>
        <end position="377"/>
    </location>
</feature>
<comment type="caution">
    <text evidence="7">The sequence shown here is derived from an EMBL/GenBank/DDBJ whole genome shotgun (WGS) entry which is preliminary data.</text>
</comment>
<dbReference type="SUPFAM" id="SSF46785">
    <property type="entry name" value="Winged helix' DNA-binding domain"/>
    <property type="match status" value="1"/>
</dbReference>
<gene>
    <name evidence="7" type="ORF">OEA41_008828</name>
</gene>
<feature type="compositionally biased region" description="Basic and acidic residues" evidence="5">
    <location>
        <begin position="166"/>
        <end position="178"/>
    </location>
</feature>
<evidence type="ECO:0000256" key="4">
    <source>
        <dbReference type="PROSITE-ProRule" id="PRU00089"/>
    </source>
</evidence>
<evidence type="ECO:0000256" key="1">
    <source>
        <dbReference type="ARBA" id="ARBA00004123"/>
    </source>
</evidence>
<dbReference type="PANTHER" id="PTHR11829:SF343">
    <property type="entry name" value="FORK-HEAD DOMAIN-CONTAINING PROTEIN"/>
    <property type="match status" value="1"/>
</dbReference>
<dbReference type="Pfam" id="PF00250">
    <property type="entry name" value="Forkhead"/>
    <property type="match status" value="1"/>
</dbReference>
<organism evidence="7 8">
    <name type="scientific">Lepraria neglecta</name>
    <dbReference type="NCBI Taxonomy" id="209136"/>
    <lineage>
        <taxon>Eukaryota</taxon>
        <taxon>Fungi</taxon>
        <taxon>Dikarya</taxon>
        <taxon>Ascomycota</taxon>
        <taxon>Pezizomycotina</taxon>
        <taxon>Lecanoromycetes</taxon>
        <taxon>OSLEUM clade</taxon>
        <taxon>Lecanoromycetidae</taxon>
        <taxon>Lecanorales</taxon>
        <taxon>Lecanorineae</taxon>
        <taxon>Stereocaulaceae</taxon>
        <taxon>Lepraria</taxon>
    </lineage>
</organism>
<evidence type="ECO:0000259" key="6">
    <source>
        <dbReference type="PROSITE" id="PS50039"/>
    </source>
</evidence>
<protein>
    <recommendedName>
        <fullName evidence="6">Fork-head domain-containing protein</fullName>
    </recommendedName>
</protein>
<dbReference type="PROSITE" id="PS50039">
    <property type="entry name" value="FORK_HEAD_3"/>
    <property type="match status" value="1"/>
</dbReference>
<feature type="compositionally biased region" description="Low complexity" evidence="5">
    <location>
        <begin position="298"/>
        <end position="308"/>
    </location>
</feature>
<dbReference type="PANTHER" id="PTHR11829">
    <property type="entry name" value="FORKHEAD BOX PROTEIN"/>
    <property type="match status" value="1"/>
</dbReference>
<proteinExistence type="predicted"/>
<feature type="region of interest" description="Disordered" evidence="5">
    <location>
        <begin position="283"/>
        <end position="316"/>
    </location>
</feature>
<name>A0AAD9Z0P8_9LECA</name>
<feature type="region of interest" description="Disordered" evidence="5">
    <location>
        <begin position="1"/>
        <end position="27"/>
    </location>
</feature>
<dbReference type="GO" id="GO:0000978">
    <property type="term" value="F:RNA polymerase II cis-regulatory region sequence-specific DNA binding"/>
    <property type="evidence" value="ECO:0007669"/>
    <property type="project" value="TreeGrafter"/>
</dbReference>
<keyword evidence="2 4" id="KW-0238">DNA-binding</keyword>
<dbReference type="InterPro" id="IPR036388">
    <property type="entry name" value="WH-like_DNA-bd_sf"/>
</dbReference>
<feature type="DNA-binding region" description="Fork-head" evidence="4">
    <location>
        <begin position="199"/>
        <end position="293"/>
    </location>
</feature>
<feature type="region of interest" description="Disordered" evidence="5">
    <location>
        <begin position="53"/>
        <end position="197"/>
    </location>
</feature>
<dbReference type="SMART" id="SM00339">
    <property type="entry name" value="FH"/>
    <property type="match status" value="1"/>
</dbReference>
<evidence type="ECO:0000256" key="2">
    <source>
        <dbReference type="ARBA" id="ARBA00023125"/>
    </source>
</evidence>
<feature type="compositionally biased region" description="Polar residues" evidence="5">
    <location>
        <begin position="423"/>
        <end position="432"/>
    </location>
</feature>
<dbReference type="GO" id="GO:0005634">
    <property type="term" value="C:nucleus"/>
    <property type="evidence" value="ECO:0007669"/>
    <property type="project" value="UniProtKB-SubCell"/>
</dbReference>
<feature type="region of interest" description="Disordered" evidence="5">
    <location>
        <begin position="334"/>
        <end position="443"/>
    </location>
</feature>
<dbReference type="Proteomes" id="UP001276659">
    <property type="component" value="Unassembled WGS sequence"/>
</dbReference>
<evidence type="ECO:0000313" key="8">
    <source>
        <dbReference type="Proteomes" id="UP001276659"/>
    </source>
</evidence>
<evidence type="ECO:0000256" key="5">
    <source>
        <dbReference type="SAM" id="MobiDB-lite"/>
    </source>
</evidence>
<dbReference type="EMBL" id="JASNWA010000009">
    <property type="protein sequence ID" value="KAK3169445.1"/>
    <property type="molecule type" value="Genomic_DNA"/>
</dbReference>
<feature type="region of interest" description="Disordered" evidence="5">
    <location>
        <begin position="692"/>
        <end position="715"/>
    </location>
</feature>
<dbReference type="FunFam" id="1.10.10.10:FF:000260">
    <property type="entry name" value="Forkhead transcription factor (Sep1)"/>
    <property type="match status" value="1"/>
</dbReference>
<dbReference type="InterPro" id="IPR030456">
    <property type="entry name" value="TF_fork_head_CS_2"/>
</dbReference>
<evidence type="ECO:0000256" key="3">
    <source>
        <dbReference type="ARBA" id="ARBA00023242"/>
    </source>
</evidence>
<dbReference type="CDD" id="cd00059">
    <property type="entry name" value="FH_FOX"/>
    <property type="match status" value="1"/>
</dbReference>
<dbReference type="AlphaFoldDB" id="A0AAD9Z0P8"/>
<dbReference type="GO" id="GO:0001228">
    <property type="term" value="F:DNA-binding transcription activator activity, RNA polymerase II-specific"/>
    <property type="evidence" value="ECO:0007669"/>
    <property type="project" value="UniProtKB-ARBA"/>
</dbReference>
<comment type="subcellular location">
    <subcellularLocation>
        <location evidence="1 4">Nucleus</location>
    </subcellularLocation>
</comment>
<accession>A0AAD9Z0P8</accession>
<dbReference type="Gene3D" id="1.10.10.10">
    <property type="entry name" value="Winged helix-like DNA-binding domain superfamily/Winged helix DNA-binding domain"/>
    <property type="match status" value="1"/>
</dbReference>
<keyword evidence="8" id="KW-1185">Reference proteome</keyword>
<dbReference type="InterPro" id="IPR036390">
    <property type="entry name" value="WH_DNA-bd_sf"/>
</dbReference>
<sequence>MASTRRLEIFQDPGCATDTAGMPPQPSYDFKGIALSDENSQFDPSSRANIIFNPPANGPSGRSPLKPVRQGRTSPSKSLYGNKMNISLPPPPSSTFTAYSPVKKPPVSASHPIAPHGSFKPISTTFSSNASADKENFSSDNFAEFPDPSYGSKGPLKRSLSNAGHSQDRQSKKSRVEEPSGPEIPDPQNMPLVEDDGKKPPYSYAALIGMSILRAPGRRLTLAQIYKWISDSFSFYRLPETGWQNSIRHNLSLNKAFIKIERPKDDPGKGNYWAIEPGMESQFVKDKNSRRPTSAGGSIMESSSQPSSEANVWPSLPPTLPKPSLKVIPQECEGFEPSSDATIPASDAPSSSQEDEVEVINMPPPASRAALSSPLQPIHSSPPVTHHHIQREDTPSPVVVFALPSGNSRSRKRKSAATDDSGYFSSLESSATRPFANPKLPDLKVDQPRIKRGRAEEEIARIRSSSHDISPSRCQSLLKQPTPSLVSSSPLRHFDSSLMLPPLTPAFKFKLPPKPPASISPNTNLRNHRNKIRELVGSPILKQHSLLSDEVSYSPAFNIVDDENFMFNEDFNSSFNIFEDNENGHARASSASPVKRSVGRPRFERASKTANILAEITGASLNSNPSLANLKTPTFDSPLKRKSSNSPLAFGANLDEVPKEDLFGLDLLDDEEPDDFGGLDILQGFQKIGGNQNLLPPANKASRPALGSRSYTSRF</sequence>
<evidence type="ECO:0000313" key="7">
    <source>
        <dbReference type="EMBL" id="KAK3169445.1"/>
    </source>
</evidence>
<reference evidence="7" key="1">
    <citation type="submission" date="2022-11" db="EMBL/GenBank/DDBJ databases">
        <title>Chromosomal genome sequence assembly and mating type (MAT) locus characterization of the leprose asexual lichenized fungus Lepraria neglecta (Nyl.) Erichsen.</title>
        <authorList>
            <person name="Allen J.L."/>
            <person name="Pfeffer B."/>
        </authorList>
    </citation>
    <scope>NUCLEOTIDE SEQUENCE</scope>
    <source>
        <strain evidence="7">Allen 5258</strain>
    </source>
</reference>